<gene>
    <name evidence="1" type="ORF">CFK40_15445</name>
</gene>
<reference evidence="1 2" key="1">
    <citation type="journal article" date="2003" name="Int. J. Syst. Evol. Microbiol.">
        <title>Virgibacillus carmonensis sp. nov., Virgibacillus necropolis sp. nov. and Virgibacillus picturae sp. nov., three novel species isolated from deteriorated mural paintings, transfer of the species of the genus salibacillus to Virgibacillus, as Virgibacillus marismortui comb. nov. and Virgibacillus salexigens comb. nov., and emended description of the genus Virgibacillus.</title>
        <authorList>
            <person name="Heyrman J."/>
            <person name="Logan N.A."/>
            <person name="Busse H.J."/>
            <person name="Balcaen A."/>
            <person name="Lebbe L."/>
            <person name="Rodriguez-Diaz M."/>
            <person name="Swings J."/>
            <person name="De Vos P."/>
        </authorList>
    </citation>
    <scope>NUCLEOTIDE SEQUENCE [LARGE SCALE GENOMIC DNA]</scope>
    <source>
        <strain evidence="1 2">LMG 19488</strain>
    </source>
</reference>
<name>A0A221MF99_9BACI</name>
<sequence length="113" mass="13091">MNKQEAITILETIREIYPKYEVSKQKALILIPQLIRMDYTLVMKKLSAYAGARPYAPTLAEIAAYPVESNDHLEKMKIWRAEASRVPDEIKQGFHQQMIKLLKDKTNDNNSEL</sequence>
<protein>
    <submittedName>
        <fullName evidence="1">Uncharacterized protein</fullName>
    </submittedName>
</protein>
<evidence type="ECO:0000313" key="2">
    <source>
        <dbReference type="Proteomes" id="UP000204391"/>
    </source>
</evidence>
<dbReference type="RefSeq" id="WP_089533312.1">
    <property type="nucleotide sequence ID" value="NZ_CP022437.1"/>
</dbReference>
<evidence type="ECO:0000313" key="1">
    <source>
        <dbReference type="EMBL" id="ASN06314.1"/>
    </source>
</evidence>
<dbReference type="EMBL" id="CP022437">
    <property type="protein sequence ID" value="ASN06314.1"/>
    <property type="molecule type" value="Genomic_DNA"/>
</dbReference>
<dbReference type="Gene3D" id="1.10.8.200">
    <property type="entry name" value="Replisome organizer (g39p helicase loader/inhibitor protein)"/>
    <property type="match status" value="1"/>
</dbReference>
<accession>A0A221MF99</accession>
<dbReference type="OrthoDB" id="2625859at2"/>
<keyword evidence="2" id="KW-1185">Reference proteome</keyword>
<proteinExistence type="predicted"/>
<dbReference type="KEGG" id="vne:CFK40_15445"/>
<dbReference type="Proteomes" id="UP000204391">
    <property type="component" value="Chromosome"/>
</dbReference>
<dbReference type="AlphaFoldDB" id="A0A221MF99"/>
<organism evidence="1 2">
    <name type="scientific">Virgibacillus necropolis</name>
    <dbReference type="NCBI Taxonomy" id="163877"/>
    <lineage>
        <taxon>Bacteria</taxon>
        <taxon>Bacillati</taxon>
        <taxon>Bacillota</taxon>
        <taxon>Bacilli</taxon>
        <taxon>Bacillales</taxon>
        <taxon>Bacillaceae</taxon>
        <taxon>Virgibacillus</taxon>
    </lineage>
</organism>